<organism evidence="12 13">
    <name type="scientific">Caenorhabditis auriculariae</name>
    <dbReference type="NCBI Taxonomy" id="2777116"/>
    <lineage>
        <taxon>Eukaryota</taxon>
        <taxon>Metazoa</taxon>
        <taxon>Ecdysozoa</taxon>
        <taxon>Nematoda</taxon>
        <taxon>Chromadorea</taxon>
        <taxon>Rhabditida</taxon>
        <taxon>Rhabditina</taxon>
        <taxon>Rhabditomorpha</taxon>
        <taxon>Rhabditoidea</taxon>
        <taxon>Rhabditidae</taxon>
        <taxon>Peloderinae</taxon>
        <taxon>Caenorhabditis</taxon>
    </lineage>
</organism>
<keyword evidence="8" id="KW-0539">Nucleus</keyword>
<dbReference type="InterPro" id="IPR003656">
    <property type="entry name" value="Znf_BED"/>
</dbReference>
<evidence type="ECO:0000256" key="8">
    <source>
        <dbReference type="ARBA" id="ARBA00023242"/>
    </source>
</evidence>
<evidence type="ECO:0000256" key="4">
    <source>
        <dbReference type="ARBA" id="ARBA00022833"/>
    </source>
</evidence>
<keyword evidence="3 9" id="KW-0863">Zinc-finger</keyword>
<dbReference type="InterPro" id="IPR052035">
    <property type="entry name" value="ZnF_BED_domain_contain"/>
</dbReference>
<evidence type="ECO:0000256" key="7">
    <source>
        <dbReference type="ARBA" id="ARBA00023163"/>
    </source>
</evidence>
<dbReference type="InterPro" id="IPR008906">
    <property type="entry name" value="HATC_C_dom"/>
</dbReference>
<evidence type="ECO:0000259" key="11">
    <source>
        <dbReference type="PROSITE" id="PS50808"/>
    </source>
</evidence>
<dbReference type="InterPro" id="IPR012337">
    <property type="entry name" value="RNaseH-like_sf"/>
</dbReference>
<evidence type="ECO:0000256" key="1">
    <source>
        <dbReference type="ARBA" id="ARBA00004123"/>
    </source>
</evidence>
<evidence type="ECO:0000313" key="12">
    <source>
        <dbReference type="EMBL" id="CAD6196612.1"/>
    </source>
</evidence>
<evidence type="ECO:0000256" key="6">
    <source>
        <dbReference type="ARBA" id="ARBA00023125"/>
    </source>
</evidence>
<dbReference type="PANTHER" id="PTHR46481">
    <property type="entry name" value="ZINC FINGER BED DOMAIN-CONTAINING PROTEIN 4"/>
    <property type="match status" value="1"/>
</dbReference>
<dbReference type="InterPro" id="IPR036236">
    <property type="entry name" value="Znf_C2H2_sf"/>
</dbReference>
<dbReference type="SUPFAM" id="SSF53098">
    <property type="entry name" value="Ribonuclease H-like"/>
    <property type="match status" value="1"/>
</dbReference>
<dbReference type="GO" id="GO:0003677">
    <property type="term" value="F:DNA binding"/>
    <property type="evidence" value="ECO:0007669"/>
    <property type="project" value="UniProtKB-KW"/>
</dbReference>
<comment type="subcellular location">
    <subcellularLocation>
        <location evidence="1">Nucleus</location>
    </subcellularLocation>
</comment>
<reference evidence="12" key="1">
    <citation type="submission" date="2020-10" db="EMBL/GenBank/DDBJ databases">
        <authorList>
            <person name="Kikuchi T."/>
        </authorList>
    </citation>
    <scope>NUCLEOTIDE SEQUENCE</scope>
    <source>
        <strain evidence="12">NKZ352</strain>
    </source>
</reference>
<evidence type="ECO:0000256" key="9">
    <source>
        <dbReference type="PROSITE-ProRule" id="PRU00027"/>
    </source>
</evidence>
<dbReference type="Proteomes" id="UP000835052">
    <property type="component" value="Unassembled WGS sequence"/>
</dbReference>
<dbReference type="GO" id="GO:0008270">
    <property type="term" value="F:zinc ion binding"/>
    <property type="evidence" value="ECO:0007669"/>
    <property type="project" value="UniProtKB-KW"/>
</dbReference>
<dbReference type="GO" id="GO:0005634">
    <property type="term" value="C:nucleus"/>
    <property type="evidence" value="ECO:0007669"/>
    <property type="project" value="UniProtKB-SubCell"/>
</dbReference>
<evidence type="ECO:0000256" key="5">
    <source>
        <dbReference type="ARBA" id="ARBA00023015"/>
    </source>
</evidence>
<dbReference type="SUPFAM" id="SSF57667">
    <property type="entry name" value="beta-beta-alpha zinc fingers"/>
    <property type="match status" value="1"/>
</dbReference>
<dbReference type="EMBL" id="CAJGYM010000076">
    <property type="protein sequence ID" value="CAD6196612.1"/>
    <property type="molecule type" value="Genomic_DNA"/>
</dbReference>
<dbReference type="GO" id="GO:0009791">
    <property type="term" value="P:post-embryonic development"/>
    <property type="evidence" value="ECO:0007669"/>
    <property type="project" value="UniProtKB-ARBA"/>
</dbReference>
<dbReference type="OrthoDB" id="5871050at2759"/>
<feature type="domain" description="BED-type" evidence="11">
    <location>
        <begin position="16"/>
        <end position="66"/>
    </location>
</feature>
<keyword evidence="7" id="KW-0804">Transcription</keyword>
<name>A0A8S1HMR4_9PELO</name>
<keyword evidence="13" id="KW-1185">Reference proteome</keyword>
<sequence length="643" mass="74064">MFLPSSTSPFLLRKRGMRSVVWDEFDIGDEVVFCKRCRRSYKNKRWGTSHLWSHMRTYHPEELPRLGQNQQEVEDKKLPNENVPTSTKMTNDGWNLSTELLVKLVAGCGVSVDVTQSREFSEYSRSLNKDYTVPSANTLMTKAEEMASEVQKEIKDTLGDEKVADIALTTDSWTSRNVTMHVLTGHFFNEGQRCNKILDVFTTETQEADTIKEGLECLLNELEIRSKVSVVVHNGTANGEKAVTDMGLRSVPCASNLLDLIVQRTLRVEAIENVRNKMKRCVQRLDRTESYRDKYQRYYTEKSLPKAIPTDDVQNRWNSFFQMLSDVETSFVAYNEMLENEGLEALSEEERELMKSLRLALEPFNRIARTFSASDSTVSLVLPWLKYLLHELSQLPTEPPFSLFSQDLCQNVEQYCAEIFSSAYLQKASLFDPRFAFNHQILTEEEWSNTVLQIVAEEAAKKQATPKIIKEEPKKEFSFFSSPSQIHRRTTDSLKLEFENYRQRLVHDFRPEVNSVVFDWWAAHKTLYPTLEKMSRRFLCVPASSCDAERIFSSAGILDSNKKSSLLSLSSARSLLLIAMSNKEDRELIWSLDMDERHGYGASQDASESLEAYQEEAYDDQSDYDDDTDEYKHIPKDLPLSDL</sequence>
<protein>
    <recommendedName>
        <fullName evidence="11">BED-type domain-containing protein</fullName>
    </recommendedName>
</protein>
<accession>A0A8S1HMR4</accession>
<keyword evidence="4" id="KW-0862">Zinc</keyword>
<dbReference type="AlphaFoldDB" id="A0A8S1HMR4"/>
<proteinExistence type="predicted"/>
<evidence type="ECO:0000256" key="2">
    <source>
        <dbReference type="ARBA" id="ARBA00022723"/>
    </source>
</evidence>
<evidence type="ECO:0000256" key="10">
    <source>
        <dbReference type="SAM" id="MobiDB-lite"/>
    </source>
</evidence>
<dbReference type="PROSITE" id="PS50808">
    <property type="entry name" value="ZF_BED"/>
    <property type="match status" value="1"/>
</dbReference>
<feature type="compositionally biased region" description="Acidic residues" evidence="10">
    <location>
        <begin position="613"/>
        <end position="629"/>
    </location>
</feature>
<dbReference type="GO" id="GO:0046983">
    <property type="term" value="F:protein dimerization activity"/>
    <property type="evidence" value="ECO:0007669"/>
    <property type="project" value="InterPro"/>
</dbReference>
<keyword evidence="2" id="KW-0479">Metal-binding</keyword>
<keyword evidence="6" id="KW-0238">DNA-binding</keyword>
<dbReference type="SMART" id="SM00614">
    <property type="entry name" value="ZnF_BED"/>
    <property type="match status" value="1"/>
</dbReference>
<dbReference type="Pfam" id="PF05699">
    <property type="entry name" value="Dimer_Tnp_hAT"/>
    <property type="match status" value="1"/>
</dbReference>
<gene>
    <name evidence="12" type="ORF">CAUJ_LOCUS12526</name>
</gene>
<feature type="region of interest" description="Disordered" evidence="10">
    <location>
        <begin position="599"/>
        <end position="643"/>
    </location>
</feature>
<evidence type="ECO:0000313" key="13">
    <source>
        <dbReference type="Proteomes" id="UP000835052"/>
    </source>
</evidence>
<dbReference type="PANTHER" id="PTHR46481:SF10">
    <property type="entry name" value="ZINC FINGER BED DOMAIN-CONTAINING PROTEIN 39"/>
    <property type="match status" value="1"/>
</dbReference>
<dbReference type="Pfam" id="PF02892">
    <property type="entry name" value="zf-BED"/>
    <property type="match status" value="1"/>
</dbReference>
<evidence type="ECO:0000256" key="3">
    <source>
        <dbReference type="ARBA" id="ARBA00022771"/>
    </source>
</evidence>
<keyword evidence="5" id="KW-0805">Transcription regulation</keyword>
<comment type="caution">
    <text evidence="12">The sequence shown here is derived from an EMBL/GenBank/DDBJ whole genome shotgun (WGS) entry which is preliminary data.</text>
</comment>